<dbReference type="InParanoid" id="A0A2K1QKZ6"/>
<feature type="binding site" evidence="9">
    <location>
        <position position="244"/>
    </location>
    <ligand>
        <name>substrate</name>
    </ligand>
</feature>
<protein>
    <recommendedName>
        <fullName evidence="9">Arginine biosynthesis bifunctional protein ArgJ, mitochondrial</fullName>
    </recommendedName>
    <domain>
        <recommendedName>
            <fullName evidence="9">Glutamate N-acetyltransferase</fullName>
            <shortName evidence="9">GAT</shortName>
            <ecNumber evidence="9">2.3.1.35</ecNumber>
        </recommendedName>
        <alternativeName>
            <fullName evidence="9">Ornithine acetyltransferase</fullName>
            <shortName evidence="9">OATase</shortName>
        </alternativeName>
        <alternativeName>
            <fullName evidence="9">Ornithine transacetylase</fullName>
        </alternativeName>
    </domain>
    <domain>
        <recommendedName>
            <fullName evidence="9">Amino-acid acetyltransferase</fullName>
            <ecNumber evidence="9">2.3.1.1</ecNumber>
        </recommendedName>
        <alternativeName>
            <fullName evidence="9">N-acetylglutamate synthase</fullName>
            <shortName evidence="9">AGS</shortName>
        </alternativeName>
    </domain>
    <component>
        <recommendedName>
            <fullName evidence="9">Arginine biosynthesis bifunctional protein ArgJ alpha chain</fullName>
        </recommendedName>
    </component>
    <component>
        <recommendedName>
            <fullName evidence="9">Arginine biosynthesis bifunctional protein ArgJ beta chain</fullName>
        </recommendedName>
    </component>
</protein>
<dbReference type="InterPro" id="IPR042195">
    <property type="entry name" value="ArgJ_beta_C"/>
</dbReference>
<dbReference type="GO" id="GO:0005759">
    <property type="term" value="C:mitochondrial matrix"/>
    <property type="evidence" value="ECO:0007669"/>
    <property type="project" value="UniProtKB-SubCell"/>
</dbReference>
<feature type="site" description="Involved in the stabilization of negative charge on the oxyanion by the formation of the oxyanion hole" evidence="9">
    <location>
        <position position="176"/>
    </location>
</feature>
<feature type="binding site" evidence="9">
    <location>
        <position position="488"/>
    </location>
    <ligand>
        <name>substrate</name>
    </ligand>
</feature>
<evidence type="ECO:0000256" key="2">
    <source>
        <dbReference type="ARBA" id="ARBA00022571"/>
    </source>
</evidence>
<proteinExistence type="inferred from homology"/>
<comment type="caution">
    <text evidence="10">The sequence shown here is derived from an EMBL/GenBank/DDBJ whole genome shotgun (WGS) entry which is preliminary data.</text>
</comment>
<organism evidence="10 11">
    <name type="scientific">Sphaceloma murrayae</name>
    <dbReference type="NCBI Taxonomy" id="2082308"/>
    <lineage>
        <taxon>Eukaryota</taxon>
        <taxon>Fungi</taxon>
        <taxon>Dikarya</taxon>
        <taxon>Ascomycota</taxon>
        <taxon>Pezizomycotina</taxon>
        <taxon>Dothideomycetes</taxon>
        <taxon>Dothideomycetidae</taxon>
        <taxon>Myriangiales</taxon>
        <taxon>Elsinoaceae</taxon>
        <taxon>Sphaceloma</taxon>
    </lineage>
</organism>
<feature type="site" description="Involved in the stabilization of negative charge on the oxyanion by the formation of the oxyanion hole" evidence="9">
    <location>
        <position position="177"/>
    </location>
</feature>
<comment type="pathway">
    <text evidence="9">Amino-acid biosynthesis; L-arginine biosynthesis; L-ornithine and N-acetyl-L-glutamate from L-glutamate and N(2)-acetyl-L-ornithine (cyclic): step 1/1.</text>
</comment>
<keyword evidence="11" id="KW-1185">Reference proteome</keyword>
<name>A0A2K1QKZ6_9PEZI</name>
<dbReference type="CDD" id="cd02152">
    <property type="entry name" value="OAT"/>
    <property type="match status" value="1"/>
</dbReference>
<feature type="chain" id="PRO_5023209625" description="Arginine biosynthesis bifunctional protein ArgJ beta chain" evidence="9">
    <location>
        <begin position="255"/>
        <end position="493"/>
    </location>
</feature>
<dbReference type="GO" id="GO:0006526">
    <property type="term" value="P:L-arginine biosynthetic process"/>
    <property type="evidence" value="ECO:0007669"/>
    <property type="project" value="UniProtKB-UniRule"/>
</dbReference>
<evidence type="ECO:0000256" key="1">
    <source>
        <dbReference type="ARBA" id="ARBA00006774"/>
    </source>
</evidence>
<dbReference type="OrthoDB" id="4199794at2759"/>
<dbReference type="PANTHER" id="PTHR23100:SF0">
    <property type="entry name" value="ARGININE BIOSYNTHESIS BIFUNCTIONAL PROTEIN ARGJ, MITOCHONDRIAL"/>
    <property type="match status" value="1"/>
</dbReference>
<feature type="binding site" evidence="9">
    <location>
        <position position="493"/>
    </location>
    <ligand>
        <name>substrate</name>
    </ligand>
</feature>
<gene>
    <name evidence="10" type="ORF">CAC42_798</name>
</gene>
<dbReference type="NCBIfam" id="TIGR00120">
    <property type="entry name" value="ArgJ"/>
    <property type="match status" value="1"/>
</dbReference>
<dbReference type="NCBIfam" id="NF003802">
    <property type="entry name" value="PRK05388.1"/>
    <property type="match status" value="1"/>
</dbReference>
<evidence type="ECO:0000256" key="5">
    <source>
        <dbReference type="ARBA" id="ARBA00022813"/>
    </source>
</evidence>
<dbReference type="Gene3D" id="3.10.20.340">
    <property type="entry name" value="ArgJ beta chain, C-terminal domain"/>
    <property type="match status" value="1"/>
</dbReference>
<evidence type="ECO:0000313" key="10">
    <source>
        <dbReference type="EMBL" id="PNS15539.1"/>
    </source>
</evidence>
<keyword evidence="3 9" id="KW-0028">Amino-acid biosynthesis</keyword>
<dbReference type="FunFam" id="3.10.20.340:FF:000002">
    <property type="entry name" value="Arginine biosynthesis bifunctional protein ArgJ, mitochondrial"/>
    <property type="match status" value="1"/>
</dbReference>
<dbReference type="AlphaFoldDB" id="A0A2K1QKZ6"/>
<keyword evidence="5 9" id="KW-0068">Autocatalytic cleavage</keyword>
<dbReference type="PANTHER" id="PTHR23100">
    <property type="entry name" value="ARGININE BIOSYNTHESIS BIFUNCTIONAL PROTEIN ARGJ"/>
    <property type="match status" value="1"/>
</dbReference>
<comment type="subunit">
    <text evidence="9">Heterodimer of an alpha and a beta chain.</text>
</comment>
<comment type="function">
    <text evidence="9">Catalyzes two activities which are involved in the cyclic version of arginine biosynthesis: the synthesis of acetylglutamate from glutamate and acetyl-CoA, and of ornithine by transacetylation between acetylornithine and glutamate.</text>
</comment>
<feature type="binding site" evidence="9">
    <location>
        <position position="255"/>
    </location>
    <ligand>
        <name>substrate</name>
    </ligand>
</feature>
<keyword evidence="4 9" id="KW-0808">Transferase</keyword>
<dbReference type="EC" id="2.3.1.35" evidence="9"/>
<sequence length="493" mass="53133">MAPTSSSAITIACLTRTCRTHAAASLAVQRRPYSAPVDSIPASKQRFIPEAEGSNFPKGYLLGSAHAGVKASNKTRDDVCIIASEKLCTIAGFFTRNAFRAAPVTQSRNTLVATTGKRLRGVVINSGCANAVTGHDGLVHAKAMVDTVDELFSAETEQEDPEVLDRPANRTLVMSTGVIGQKLPIEKILNVLPVIKQSLTSGYEAWFKSAKAIMTTDTFPKLVTKQFTLPSNPSQTYTIAGISKGAGMIHPNLGTLLSVICTDASVDNTTLLKAGRSSTMKSFNAISIDGDTSTNDSVLVMANGAAAPPGVRPLSHDDSPQDYMAFADALRVVMSDLAQLVVRDGEGATKFITIRVRGTETKKDAYKVAETIARSPLVKTAMYGRDANWGRILCAIGNSGVPFDRNRVNVGFGNGVFTEVEPGRRREEQMMLVQDGQPVDIDEDLASQILEKEEINVYVDFTDGLRGAFTIIGTYWTCDFSHEYVTINGDYRT</sequence>
<comment type="catalytic activity">
    <reaction evidence="9">
        <text>N(2)-acetyl-L-ornithine + L-glutamate = N-acetyl-L-glutamate + L-ornithine</text>
        <dbReference type="Rhea" id="RHEA:15349"/>
        <dbReference type="ChEBI" id="CHEBI:29985"/>
        <dbReference type="ChEBI" id="CHEBI:44337"/>
        <dbReference type="ChEBI" id="CHEBI:46911"/>
        <dbReference type="ChEBI" id="CHEBI:57805"/>
        <dbReference type="EC" id="2.3.1.35"/>
    </reaction>
</comment>
<comment type="similarity">
    <text evidence="1 9">Belongs to the ArgJ family.</text>
</comment>
<dbReference type="UniPathway" id="UPA00068">
    <property type="reaction ID" value="UER00106"/>
</dbReference>
<evidence type="ECO:0000256" key="3">
    <source>
        <dbReference type="ARBA" id="ARBA00022605"/>
    </source>
</evidence>
<dbReference type="SUPFAM" id="SSF56266">
    <property type="entry name" value="DmpA/ArgJ-like"/>
    <property type="match status" value="1"/>
</dbReference>
<comment type="catalytic activity">
    <reaction evidence="9">
        <text>L-glutamate + acetyl-CoA = N-acetyl-L-glutamate + CoA + H(+)</text>
        <dbReference type="Rhea" id="RHEA:24292"/>
        <dbReference type="ChEBI" id="CHEBI:15378"/>
        <dbReference type="ChEBI" id="CHEBI:29985"/>
        <dbReference type="ChEBI" id="CHEBI:44337"/>
        <dbReference type="ChEBI" id="CHEBI:57287"/>
        <dbReference type="ChEBI" id="CHEBI:57288"/>
        <dbReference type="EC" id="2.3.1.1"/>
    </reaction>
</comment>
<dbReference type="GO" id="GO:0004358">
    <property type="term" value="F:L-glutamate N-acetyltransferase activity, acting on acetyl-L-ornithine as donor"/>
    <property type="evidence" value="ECO:0007669"/>
    <property type="project" value="UniProtKB-UniRule"/>
</dbReference>
<keyword evidence="8 9" id="KW-0012">Acyltransferase</keyword>
<evidence type="ECO:0000313" key="11">
    <source>
        <dbReference type="Proteomes" id="UP000243797"/>
    </source>
</evidence>
<dbReference type="Gene3D" id="3.30.2330.10">
    <property type="entry name" value="arginine biosynthesis bifunctional protein suprefamily"/>
    <property type="match status" value="1"/>
</dbReference>
<dbReference type="Proteomes" id="UP000243797">
    <property type="component" value="Unassembled WGS sequence"/>
</dbReference>
<comment type="pathway">
    <text evidence="9">Amino-acid biosynthesis; L-arginine biosynthesis; N(2)-acetyl-L-ornithine from L-glutamate: step 1/4.</text>
</comment>
<evidence type="ECO:0000256" key="8">
    <source>
        <dbReference type="ARBA" id="ARBA00023315"/>
    </source>
</evidence>
<evidence type="ECO:0000256" key="4">
    <source>
        <dbReference type="ARBA" id="ARBA00022679"/>
    </source>
</evidence>
<evidence type="ECO:0000256" key="6">
    <source>
        <dbReference type="ARBA" id="ARBA00023128"/>
    </source>
</evidence>
<dbReference type="FunCoup" id="A0A2K1QKZ6">
    <property type="interactions" value="271"/>
</dbReference>
<dbReference type="STRING" id="2082308.A0A2K1QKZ6"/>
<feature type="active site" description="Nucleophile" evidence="9">
    <location>
        <position position="255"/>
    </location>
</feature>
<evidence type="ECO:0000256" key="9">
    <source>
        <dbReference type="HAMAP-Rule" id="MF_03124"/>
    </source>
</evidence>
<comment type="caution">
    <text evidence="9">Lacks conserved residue(s) required for the propagation of feature annotation.</text>
</comment>
<dbReference type="InterPro" id="IPR016117">
    <property type="entry name" value="ArgJ-like_dom_sf"/>
</dbReference>
<dbReference type="Pfam" id="PF01960">
    <property type="entry name" value="ArgJ"/>
    <property type="match status" value="1"/>
</dbReference>
<comment type="subcellular location">
    <subcellularLocation>
        <location evidence="9">Mitochondrion matrix</location>
    </subcellularLocation>
</comment>
<keyword evidence="6 9" id="KW-0496">Mitochondrion</keyword>
<comment type="PTM">
    <text evidence="9">The alpha and beta chains are autoproteolytically processed from a single precursor protein within the mitochondrion.</text>
</comment>
<dbReference type="HAMAP" id="MF_01106">
    <property type="entry name" value="ArgJ"/>
    <property type="match status" value="1"/>
</dbReference>
<dbReference type="GO" id="GO:0004042">
    <property type="term" value="F:L-glutamate N-acetyltransferase activity"/>
    <property type="evidence" value="ECO:0007669"/>
    <property type="project" value="UniProtKB-UniRule"/>
</dbReference>
<dbReference type="GO" id="GO:0006592">
    <property type="term" value="P:ornithine biosynthetic process"/>
    <property type="evidence" value="ECO:0007669"/>
    <property type="project" value="TreeGrafter"/>
</dbReference>
<dbReference type="EC" id="2.3.1.1" evidence="9"/>
<evidence type="ECO:0000256" key="7">
    <source>
        <dbReference type="ARBA" id="ARBA00023268"/>
    </source>
</evidence>
<dbReference type="InterPro" id="IPR002813">
    <property type="entry name" value="Arg_biosynth_ArgJ"/>
</dbReference>
<dbReference type="EMBL" id="NKHZ01000070">
    <property type="protein sequence ID" value="PNS15539.1"/>
    <property type="molecule type" value="Genomic_DNA"/>
</dbReference>
<feature type="binding site" evidence="9">
    <location>
        <position position="215"/>
    </location>
    <ligand>
        <name>substrate</name>
    </ligand>
</feature>
<dbReference type="Gene3D" id="3.60.70.12">
    <property type="entry name" value="L-amino peptidase D-ALA esterase/amidase"/>
    <property type="match status" value="1"/>
</dbReference>
<keyword evidence="2 9" id="KW-0055">Arginine biosynthesis</keyword>
<accession>A0A2K1QKZ6</accession>
<feature type="binding site" evidence="9">
    <location>
        <position position="346"/>
    </location>
    <ligand>
        <name>substrate</name>
    </ligand>
</feature>
<reference evidence="10 11" key="1">
    <citation type="submission" date="2017-06" db="EMBL/GenBank/DDBJ databases">
        <title>Draft genome sequence of a variant of Elsinoe murrayae.</title>
        <authorList>
            <person name="Cheng Q."/>
        </authorList>
    </citation>
    <scope>NUCLEOTIDE SEQUENCE [LARGE SCALE GENOMIC DNA]</scope>
    <source>
        <strain evidence="10 11">CQ-2017a</strain>
    </source>
</reference>
<feature type="chain" id="PRO_5023209624" description="Arginine biosynthesis bifunctional protein ArgJ alpha chain" evidence="9">
    <location>
        <begin position="1"/>
        <end position="254"/>
    </location>
</feature>
<keyword evidence="7 9" id="KW-0511">Multifunctional enzyme</keyword>